<dbReference type="RefSeq" id="WP_136334838.1">
    <property type="nucleotide sequence ID" value="NZ_QXMP01000001.1"/>
</dbReference>
<evidence type="ECO:0000256" key="2">
    <source>
        <dbReference type="ARBA" id="ARBA00022630"/>
    </source>
</evidence>
<dbReference type="InterPro" id="IPR050415">
    <property type="entry name" value="MRET"/>
</dbReference>
<evidence type="ECO:0000256" key="3">
    <source>
        <dbReference type="ARBA" id="ARBA00022714"/>
    </source>
</evidence>
<evidence type="ECO:0000259" key="9">
    <source>
        <dbReference type="PROSITE" id="PS51085"/>
    </source>
</evidence>
<dbReference type="PANTHER" id="PTHR47354">
    <property type="entry name" value="NADH OXIDOREDUCTASE HCR"/>
    <property type="match status" value="1"/>
</dbReference>
<comment type="caution">
    <text evidence="11">The sequence shown here is derived from an EMBL/GenBank/DDBJ whole genome shotgun (WGS) entry which is preliminary data.</text>
</comment>
<organism evidence="11 12">
    <name type="scientific">Robertkochia marina</name>
    <dbReference type="NCBI Taxonomy" id="1227945"/>
    <lineage>
        <taxon>Bacteria</taxon>
        <taxon>Pseudomonadati</taxon>
        <taxon>Bacteroidota</taxon>
        <taxon>Flavobacteriia</taxon>
        <taxon>Flavobacteriales</taxon>
        <taxon>Flavobacteriaceae</taxon>
        <taxon>Robertkochia</taxon>
    </lineage>
</organism>
<dbReference type="Proteomes" id="UP000305939">
    <property type="component" value="Unassembled WGS sequence"/>
</dbReference>
<dbReference type="InterPro" id="IPR017927">
    <property type="entry name" value="FAD-bd_FR_type"/>
</dbReference>
<dbReference type="CDD" id="cd06214">
    <property type="entry name" value="PA_degradation_oxidoreductase_like"/>
    <property type="match status" value="1"/>
</dbReference>
<dbReference type="PRINTS" id="PR00410">
    <property type="entry name" value="PHEHYDRXLASE"/>
</dbReference>
<dbReference type="PROSITE" id="PS00197">
    <property type="entry name" value="2FE2S_FER_1"/>
    <property type="match status" value="1"/>
</dbReference>
<keyword evidence="7" id="KW-0408">Iron</keyword>
<dbReference type="EMBL" id="SSMC01000001">
    <property type="protein sequence ID" value="THD69347.1"/>
    <property type="molecule type" value="Genomic_DNA"/>
</dbReference>
<feature type="domain" description="FAD-binding FR-type" evidence="10">
    <location>
        <begin position="2"/>
        <end position="106"/>
    </location>
</feature>
<dbReference type="InterPro" id="IPR001709">
    <property type="entry name" value="Flavoprot_Pyr_Nucl_cyt_Rdtase"/>
</dbReference>
<dbReference type="InterPro" id="IPR036010">
    <property type="entry name" value="2Fe-2S_ferredoxin-like_sf"/>
</dbReference>
<keyword evidence="4" id="KW-0479">Metal-binding</keyword>
<evidence type="ECO:0000256" key="8">
    <source>
        <dbReference type="ARBA" id="ARBA00023014"/>
    </source>
</evidence>
<evidence type="ECO:0000256" key="1">
    <source>
        <dbReference type="ARBA" id="ARBA00001974"/>
    </source>
</evidence>
<dbReference type="Gene3D" id="2.40.30.10">
    <property type="entry name" value="Translation factors"/>
    <property type="match status" value="1"/>
</dbReference>
<dbReference type="PRINTS" id="PR00371">
    <property type="entry name" value="FPNCR"/>
</dbReference>
<evidence type="ECO:0000256" key="4">
    <source>
        <dbReference type="ARBA" id="ARBA00022723"/>
    </source>
</evidence>
<dbReference type="InterPro" id="IPR001433">
    <property type="entry name" value="OxRdtase_FAD/NAD-bd"/>
</dbReference>
<gene>
    <name evidence="11" type="ORF">E7Z59_03205</name>
</gene>
<dbReference type="InterPro" id="IPR006058">
    <property type="entry name" value="2Fe2S_fd_BS"/>
</dbReference>
<name>A0A4S3M555_9FLAO</name>
<dbReference type="GO" id="GO:0050660">
    <property type="term" value="F:flavin adenine dinucleotide binding"/>
    <property type="evidence" value="ECO:0007669"/>
    <property type="project" value="TreeGrafter"/>
</dbReference>
<dbReference type="CDD" id="cd00207">
    <property type="entry name" value="fer2"/>
    <property type="match status" value="1"/>
</dbReference>
<dbReference type="Pfam" id="PF00111">
    <property type="entry name" value="Fer2"/>
    <property type="match status" value="1"/>
</dbReference>
<dbReference type="PANTHER" id="PTHR47354:SF8">
    <property type="entry name" value="1,2-PHENYLACETYL-COA EPOXIDASE, SUBUNIT E"/>
    <property type="match status" value="1"/>
</dbReference>
<reference evidence="11 12" key="1">
    <citation type="submission" date="2019-04" db="EMBL/GenBank/DDBJ databases">
        <title>Draft genome sequence of Robertkochia marina CC-AMO-30D.</title>
        <authorList>
            <person name="Hameed A."/>
            <person name="Lin S.-Y."/>
            <person name="Shahina M."/>
            <person name="Lai W.-A."/>
            <person name="Young C.-C."/>
        </authorList>
    </citation>
    <scope>NUCLEOTIDE SEQUENCE [LARGE SCALE GENOMIC DNA]</scope>
    <source>
        <strain evidence="11 12">CC-AMO-30D</strain>
    </source>
</reference>
<dbReference type="GO" id="GO:0046872">
    <property type="term" value="F:metal ion binding"/>
    <property type="evidence" value="ECO:0007669"/>
    <property type="project" value="UniProtKB-KW"/>
</dbReference>
<dbReference type="GO" id="GO:0051537">
    <property type="term" value="F:2 iron, 2 sulfur cluster binding"/>
    <property type="evidence" value="ECO:0007669"/>
    <property type="project" value="UniProtKB-KW"/>
</dbReference>
<dbReference type="InterPro" id="IPR012675">
    <property type="entry name" value="Beta-grasp_dom_sf"/>
</dbReference>
<keyword evidence="2" id="KW-0285">Flavoprotein</keyword>
<dbReference type="Gene3D" id="3.40.50.80">
    <property type="entry name" value="Nucleotide-binding domain of ferredoxin-NADP reductase (FNR) module"/>
    <property type="match status" value="1"/>
</dbReference>
<evidence type="ECO:0000259" key="10">
    <source>
        <dbReference type="PROSITE" id="PS51384"/>
    </source>
</evidence>
<feature type="domain" description="2Fe-2S ferredoxin-type" evidence="9">
    <location>
        <begin position="261"/>
        <end position="351"/>
    </location>
</feature>
<dbReference type="InterPro" id="IPR039261">
    <property type="entry name" value="FNR_nucleotide-bd"/>
</dbReference>
<dbReference type="InterPro" id="IPR008333">
    <property type="entry name" value="Cbr1-like_FAD-bd_dom"/>
</dbReference>
<comment type="cofactor">
    <cofactor evidence="1">
        <name>FAD</name>
        <dbReference type="ChEBI" id="CHEBI:57692"/>
    </cofactor>
</comment>
<keyword evidence="3" id="KW-0001">2Fe-2S</keyword>
<evidence type="ECO:0000313" key="12">
    <source>
        <dbReference type="Proteomes" id="UP000305939"/>
    </source>
</evidence>
<evidence type="ECO:0000256" key="5">
    <source>
        <dbReference type="ARBA" id="ARBA00022827"/>
    </source>
</evidence>
<evidence type="ECO:0000256" key="6">
    <source>
        <dbReference type="ARBA" id="ARBA00023002"/>
    </source>
</evidence>
<keyword evidence="6" id="KW-0560">Oxidoreductase</keyword>
<evidence type="ECO:0000256" key="7">
    <source>
        <dbReference type="ARBA" id="ARBA00023004"/>
    </source>
</evidence>
<keyword evidence="5" id="KW-0274">FAD</keyword>
<dbReference type="Gene3D" id="3.10.20.30">
    <property type="match status" value="1"/>
</dbReference>
<dbReference type="SUPFAM" id="SSF54292">
    <property type="entry name" value="2Fe-2S ferredoxin-like"/>
    <property type="match status" value="1"/>
</dbReference>
<dbReference type="OrthoDB" id="9789468at2"/>
<dbReference type="Pfam" id="PF00970">
    <property type="entry name" value="FAD_binding_6"/>
    <property type="match status" value="1"/>
</dbReference>
<dbReference type="AlphaFoldDB" id="A0A4S3M555"/>
<dbReference type="SUPFAM" id="SSF52343">
    <property type="entry name" value="Ferredoxin reductase-like, C-terminal NADP-linked domain"/>
    <property type="match status" value="1"/>
</dbReference>
<protein>
    <submittedName>
        <fullName evidence="11">Ferredoxin--NADP reductase</fullName>
    </submittedName>
</protein>
<dbReference type="GO" id="GO:0016491">
    <property type="term" value="F:oxidoreductase activity"/>
    <property type="evidence" value="ECO:0007669"/>
    <property type="project" value="UniProtKB-KW"/>
</dbReference>
<accession>A0A4S3M555</accession>
<dbReference type="PROSITE" id="PS51384">
    <property type="entry name" value="FAD_FR"/>
    <property type="match status" value="1"/>
</dbReference>
<proteinExistence type="predicted"/>
<dbReference type="InterPro" id="IPR017938">
    <property type="entry name" value="Riboflavin_synthase-like_b-brl"/>
</dbReference>
<dbReference type="PROSITE" id="PS51085">
    <property type="entry name" value="2FE2S_FER_2"/>
    <property type="match status" value="1"/>
</dbReference>
<evidence type="ECO:0000313" key="11">
    <source>
        <dbReference type="EMBL" id="THD69347.1"/>
    </source>
</evidence>
<dbReference type="InterPro" id="IPR001041">
    <property type="entry name" value="2Fe-2S_ferredoxin-type"/>
</dbReference>
<sequence>MDRFKHLNINKVERLTPNAVKIAFEIPEAEAENFKFTPGQYITIKTQLNGTEVRRSYSICSGRDEHEIAVGIKKVPDGLFSKYANDQLKAGVQLAVHPPEGRFTFNTKSDDASTIVAFAAGSGITPIMSIMKEVLHHTDKKFILVFGNKKLEETMFHKEIAEMVAAYGDRLQVQFVYSREQEEDAMFGRIERSTVNYILKNKVSQPKDCLFYLCGPEEMINNVSDTLATQGIAKDKIKFELFNTSDEGGEKSSEDIPEGKTKVNVLVDDEEYSLVMDKKQRVLDAVLKEDIDAPYSCQGGICSSCIARVTEGKVEMVKNQILTDSELEEGLILTCQAHPVSNTLSIDYDDV</sequence>
<keyword evidence="12" id="KW-1185">Reference proteome</keyword>
<dbReference type="Pfam" id="PF00175">
    <property type="entry name" value="NAD_binding_1"/>
    <property type="match status" value="1"/>
</dbReference>
<keyword evidence="8" id="KW-0411">Iron-sulfur</keyword>
<dbReference type="SUPFAM" id="SSF63380">
    <property type="entry name" value="Riboflavin synthase domain-like"/>
    <property type="match status" value="1"/>
</dbReference>